<dbReference type="Pfam" id="PF20454">
    <property type="entry name" value="GpA_nuclease"/>
    <property type="match status" value="1"/>
</dbReference>
<dbReference type="InterPro" id="IPR046454">
    <property type="entry name" value="GpA_endonuclease"/>
</dbReference>
<dbReference type="Proteomes" id="UP000628442">
    <property type="component" value="Unassembled WGS sequence"/>
</dbReference>
<dbReference type="InterPro" id="IPR008866">
    <property type="entry name" value="Phage_lambda_GpA-like"/>
</dbReference>
<dbReference type="InterPro" id="IPR027417">
    <property type="entry name" value="P-loop_NTPase"/>
</dbReference>
<evidence type="ECO:0000256" key="1">
    <source>
        <dbReference type="SAM" id="MobiDB-lite"/>
    </source>
</evidence>
<gene>
    <name evidence="4" type="primary">A</name>
    <name evidence="4" type="ORF">GCM10007387_57670</name>
</gene>
<proteinExistence type="inferred from homology"/>
<feature type="region of interest" description="Disordered" evidence="1">
    <location>
        <begin position="658"/>
        <end position="694"/>
    </location>
</feature>
<dbReference type="EMBL" id="BMWV01000023">
    <property type="protein sequence ID" value="GGY67953.1"/>
    <property type="molecule type" value="Genomic_DNA"/>
</dbReference>
<name>A0AA88C9A9_9BURK</name>
<evidence type="ECO:0000259" key="3">
    <source>
        <dbReference type="Pfam" id="PF20454"/>
    </source>
</evidence>
<dbReference type="PANTHER" id="PTHR34413">
    <property type="entry name" value="PROPHAGE TAIL FIBER ASSEMBLY PROTEIN HOMOLOG TFAE-RELATED-RELATED"/>
    <property type="match status" value="1"/>
</dbReference>
<dbReference type="GO" id="GO:0005524">
    <property type="term" value="F:ATP binding"/>
    <property type="evidence" value="ECO:0007669"/>
    <property type="project" value="InterPro"/>
</dbReference>
<dbReference type="InterPro" id="IPR051220">
    <property type="entry name" value="TFA_Chaperone"/>
</dbReference>
<dbReference type="GO" id="GO:0016887">
    <property type="term" value="F:ATP hydrolysis activity"/>
    <property type="evidence" value="ECO:0007669"/>
    <property type="project" value="InterPro"/>
</dbReference>
<dbReference type="InterPro" id="IPR046453">
    <property type="entry name" value="GpA_ATPase"/>
</dbReference>
<dbReference type="AlphaFoldDB" id="A0AA88C9A9"/>
<feature type="domain" description="Phage terminase large subunit GpA ATPase" evidence="2">
    <location>
        <begin position="56"/>
        <end position="298"/>
    </location>
</feature>
<evidence type="ECO:0000259" key="2">
    <source>
        <dbReference type="Pfam" id="PF05876"/>
    </source>
</evidence>
<protein>
    <submittedName>
        <fullName evidence="4">Terminase</fullName>
    </submittedName>
</protein>
<sequence length="694" mass="77641">MSDMYEVVGWQSPELEATVGRGLGAFGVPEPKTLEAWARENFYLSKESSYVEQNWVPWPFQRAILACIGNDDIRDLDFMKSARVGYTKMLLAAIGYFAEHKRRNQVLWQPTDGDSDEFVKTELDTMLRDVKVMERAMPAHVSRNKDNTLAQKKFLGCLLHTRGGTAARAYRRISVDVAYLDELDAFLRDIDKEGSPDILARKRVEGATFPKFVTGSTPKLGGFSLIEDRYNAADERFAYAIPCPECGGFHKLAWGKKDDTTGFKWVDGDPATVRHLCPHCSALIDQGQYLAVADLGRWQNVDGSMTIDFDGVFRNGAGQVVTPPAHIAFHVWTAYSPAVNWASIVQDFMEAYEKAQSGDITKLKAFTNTTLGETWALDVEKTEADTLKDRAEPYKFDTVPMGGLQLLAGCDTQPNRIELTVWAYGRGCEKWLVDHEVCYGNPEEDQVWEDVAEYLFDKEFAHASGKRLKIYASAIDTGGHNTQAVYNFVQTSAQKGHRIFAVKGRSGREKHIKDGASKVDIDWRGKKRKKGMILWQVGTNLAKDLIYGRLQITRPGPGYVHFSKDASDEFFKQMAGEARVERATAGGRESRWTALRKRVEAWDCTVYTVWLETHLELGKKKAVYWEQLEALVQPAIVDLFAGPMTIEEPAPVVVPQAPAKQEPAAAPVAKPADQPRRTGSSGFASDDWMGRGFS</sequence>
<evidence type="ECO:0000313" key="5">
    <source>
        <dbReference type="Proteomes" id="UP000628442"/>
    </source>
</evidence>
<feature type="compositionally biased region" description="Low complexity" evidence="1">
    <location>
        <begin position="658"/>
        <end position="672"/>
    </location>
</feature>
<reference evidence="4" key="2">
    <citation type="submission" date="2022-12" db="EMBL/GenBank/DDBJ databases">
        <authorList>
            <person name="Sun Q."/>
            <person name="Kim S."/>
        </authorList>
    </citation>
    <scope>NUCLEOTIDE SEQUENCE</scope>
    <source>
        <strain evidence="4">KCTC 12343</strain>
    </source>
</reference>
<dbReference type="Gene3D" id="3.40.50.300">
    <property type="entry name" value="P-loop containing nucleotide triphosphate hydrolases"/>
    <property type="match status" value="1"/>
</dbReference>
<evidence type="ECO:0000313" key="4">
    <source>
        <dbReference type="EMBL" id="GGY67953.1"/>
    </source>
</evidence>
<accession>A0AA88C9A9</accession>
<organism evidence="4 5">
    <name type="scientific">Pseudoduganella albidiflava</name>
    <dbReference type="NCBI Taxonomy" id="321983"/>
    <lineage>
        <taxon>Bacteria</taxon>
        <taxon>Pseudomonadati</taxon>
        <taxon>Pseudomonadota</taxon>
        <taxon>Betaproteobacteria</taxon>
        <taxon>Burkholderiales</taxon>
        <taxon>Oxalobacteraceae</taxon>
        <taxon>Telluria group</taxon>
        <taxon>Pseudoduganella</taxon>
    </lineage>
</organism>
<dbReference type="RefSeq" id="WP_218943714.1">
    <property type="nucleotide sequence ID" value="NZ_BMWV01000023.1"/>
</dbReference>
<dbReference type="Pfam" id="PF05876">
    <property type="entry name" value="GpA_ATPase"/>
    <property type="match status" value="1"/>
</dbReference>
<dbReference type="PANTHER" id="PTHR34413:SF2">
    <property type="entry name" value="PROPHAGE TAIL FIBER ASSEMBLY PROTEIN HOMOLOG TFAE-RELATED"/>
    <property type="match status" value="1"/>
</dbReference>
<dbReference type="GO" id="GO:0004519">
    <property type="term" value="F:endonuclease activity"/>
    <property type="evidence" value="ECO:0007669"/>
    <property type="project" value="InterPro"/>
</dbReference>
<reference evidence="4" key="1">
    <citation type="journal article" date="2014" name="Int. J. Syst. Evol. Microbiol.">
        <title>Complete genome sequence of Corynebacterium casei LMG S-19264T (=DSM 44701T), isolated from a smear-ripened cheese.</title>
        <authorList>
            <consortium name="US DOE Joint Genome Institute (JGI-PGF)"/>
            <person name="Walter F."/>
            <person name="Albersmeier A."/>
            <person name="Kalinowski J."/>
            <person name="Ruckert C."/>
        </authorList>
    </citation>
    <scope>NUCLEOTIDE SEQUENCE</scope>
    <source>
        <strain evidence="4">KCTC 12343</strain>
    </source>
</reference>
<dbReference type="HAMAP" id="MF_04144">
    <property type="entry name" value="TERL_LAMBDA"/>
    <property type="match status" value="1"/>
</dbReference>
<feature type="domain" description="Terminase large subunit GpA endonuclease" evidence="3">
    <location>
        <begin position="327"/>
        <end position="618"/>
    </location>
</feature>
<comment type="caution">
    <text evidence="4">The sequence shown here is derived from an EMBL/GenBank/DDBJ whole genome shotgun (WGS) entry which is preliminary data.</text>
</comment>